<evidence type="ECO:0000256" key="1">
    <source>
        <dbReference type="SAM" id="SignalP"/>
    </source>
</evidence>
<evidence type="ECO:0000313" key="3">
    <source>
        <dbReference type="Proteomes" id="UP000665026"/>
    </source>
</evidence>
<dbReference type="AlphaFoldDB" id="A0A975I7V1"/>
<dbReference type="SUPFAM" id="SSF47175">
    <property type="entry name" value="Cytochromes"/>
    <property type="match status" value="1"/>
</dbReference>
<dbReference type="InterPro" id="IPR010980">
    <property type="entry name" value="Cyt_c/b562"/>
</dbReference>
<evidence type="ECO:0000313" key="2">
    <source>
        <dbReference type="EMBL" id="QTN36369.1"/>
    </source>
</evidence>
<dbReference type="Gene3D" id="1.20.120.10">
    <property type="entry name" value="Cytochrome c/b562"/>
    <property type="match status" value="1"/>
</dbReference>
<name>A0A975I7V1_9RHOB</name>
<dbReference type="Proteomes" id="UP000665026">
    <property type="component" value="Chromosome"/>
</dbReference>
<reference evidence="2" key="1">
    <citation type="submission" date="2020-07" db="EMBL/GenBank/DDBJ databases">
        <title>Genome sequences of bacteria associated with the marine, planktonic diatom Thalassiosira profunda strain ECT2AJA-044.</title>
        <authorList>
            <person name="Gargas C.B."/>
            <person name="Roberts W.R."/>
            <person name="Alverson A.J."/>
        </authorList>
    </citation>
    <scope>NUCLEOTIDE SEQUENCE</scope>
    <source>
        <strain evidence="2">ECT2AJA-044</strain>
    </source>
</reference>
<sequence length="200" mass="20761">MKTTNVTLVLLASITAGVALAHSGATGVVKERMDGMAAMQKAVKAVTPIMRGQVEYDADAVRSFAAAVEMHSGEAMTKLFPEGTGGKPSEAKDQVWSDWEEFESLAMNLETLGKTLSEAANNGLAVQASGGTSGSMMGTGNMMGSGTMMGGNSAMGGMMGQSSDGMMDADMLASMPADMLFTRISQTCSACHSKYRLESN</sequence>
<dbReference type="InterPro" id="IPR002321">
    <property type="entry name" value="Cyt_c_II"/>
</dbReference>
<feature type="chain" id="PRO_5037769261" evidence="1">
    <location>
        <begin position="22"/>
        <end position="200"/>
    </location>
</feature>
<organism evidence="2 3">
    <name type="scientific">Cognatishimia activa</name>
    <dbReference type="NCBI Taxonomy" id="1715691"/>
    <lineage>
        <taxon>Bacteria</taxon>
        <taxon>Pseudomonadati</taxon>
        <taxon>Pseudomonadota</taxon>
        <taxon>Alphaproteobacteria</taxon>
        <taxon>Rhodobacterales</taxon>
        <taxon>Paracoccaceae</taxon>
        <taxon>Cognatishimia</taxon>
    </lineage>
</organism>
<dbReference type="Pfam" id="PF01322">
    <property type="entry name" value="Cytochrom_C_2"/>
    <property type="match status" value="1"/>
</dbReference>
<dbReference type="KEGG" id="cact:HZ995_02275"/>
<feature type="signal peptide" evidence="1">
    <location>
        <begin position="1"/>
        <end position="21"/>
    </location>
</feature>
<protein>
    <submittedName>
        <fullName evidence="2">Cytochrome c</fullName>
    </submittedName>
</protein>
<gene>
    <name evidence="2" type="ORF">HZ995_02275</name>
</gene>
<accession>A0A975I7V1</accession>
<dbReference type="EMBL" id="CP060010">
    <property type="protein sequence ID" value="QTN36369.1"/>
    <property type="molecule type" value="Genomic_DNA"/>
</dbReference>
<dbReference type="PROSITE" id="PS51009">
    <property type="entry name" value="CYTCII"/>
    <property type="match status" value="1"/>
</dbReference>
<dbReference type="RefSeq" id="WP_209357070.1">
    <property type="nucleotide sequence ID" value="NZ_CP060010.1"/>
</dbReference>
<proteinExistence type="predicted"/>
<dbReference type="GO" id="GO:0022900">
    <property type="term" value="P:electron transport chain"/>
    <property type="evidence" value="ECO:0007669"/>
    <property type="project" value="InterPro"/>
</dbReference>
<dbReference type="GO" id="GO:0009055">
    <property type="term" value="F:electron transfer activity"/>
    <property type="evidence" value="ECO:0007669"/>
    <property type="project" value="InterPro"/>
</dbReference>
<keyword evidence="1" id="KW-0732">Signal</keyword>
<dbReference type="GO" id="GO:0020037">
    <property type="term" value="F:heme binding"/>
    <property type="evidence" value="ECO:0007669"/>
    <property type="project" value="InterPro"/>
</dbReference>
<dbReference type="GO" id="GO:0005506">
    <property type="term" value="F:iron ion binding"/>
    <property type="evidence" value="ECO:0007669"/>
    <property type="project" value="InterPro"/>
</dbReference>